<dbReference type="EMBL" id="JXBB01000045">
    <property type="protein sequence ID" value="OAR03724.1"/>
    <property type="molecule type" value="Genomic_DNA"/>
</dbReference>
<dbReference type="HAMAP" id="MF_00135">
    <property type="entry name" value="PRAI"/>
    <property type="match status" value="1"/>
</dbReference>
<dbReference type="Gene3D" id="3.20.20.70">
    <property type="entry name" value="Aldolase class I"/>
    <property type="match status" value="1"/>
</dbReference>
<reference evidence="12 14" key="1">
    <citation type="submission" date="2015-09" db="EMBL/GenBank/DDBJ databases">
        <title>Draft genome sequence of Hydrogenibacillus schlegelii DSM 2000.</title>
        <authorList>
            <person name="Hemp J."/>
        </authorList>
    </citation>
    <scope>NUCLEOTIDE SEQUENCE [LARGE SCALE GENOMIC DNA]</scope>
    <source>
        <strain evidence="12 14">MA 48</strain>
    </source>
</reference>
<dbReference type="InterPro" id="IPR001240">
    <property type="entry name" value="PRAI_dom"/>
</dbReference>
<evidence type="ECO:0000256" key="9">
    <source>
        <dbReference type="HAMAP-Rule" id="MF_00135"/>
    </source>
</evidence>
<dbReference type="InterPro" id="IPR011060">
    <property type="entry name" value="RibuloseP-bd_barrel"/>
</dbReference>
<evidence type="ECO:0000313" key="14">
    <source>
        <dbReference type="Proteomes" id="UP000243024"/>
    </source>
</evidence>
<dbReference type="GO" id="GO:0004640">
    <property type="term" value="F:phosphoribosylanthranilate isomerase activity"/>
    <property type="evidence" value="ECO:0007669"/>
    <property type="project" value="UniProtKB-UniRule"/>
</dbReference>
<sequence length="237" mass="25305">MNGTAIKICGLRDQAAVEAVAALGDRIRYAGFVFAESRRRVTPEAVRRLDLTRLAARRVGVFVDPDPALVRAAVEAASLEALQFSGDEPPEVVEAYRRTWGLSVIKAMDAAAGPEAAERWLGGGRPPFDILLLDVRRPGAFGGTGTAFDWEMIPEWQAFARAYGLSLWVAGGLRPETVGALVRRFRPDGVDVSSGVETGGQKDAAKIRRFVEAVAAAEAVTTEATDAGSRGETAPPR</sequence>
<evidence type="ECO:0000256" key="3">
    <source>
        <dbReference type="ARBA" id="ARBA00012572"/>
    </source>
</evidence>
<dbReference type="InterPro" id="IPR044643">
    <property type="entry name" value="TrpF_fam"/>
</dbReference>
<evidence type="ECO:0000259" key="10">
    <source>
        <dbReference type="Pfam" id="PF00697"/>
    </source>
</evidence>
<evidence type="ECO:0000256" key="8">
    <source>
        <dbReference type="ARBA" id="ARBA00023235"/>
    </source>
</evidence>
<name>A0A132MHN4_HYDSH</name>
<evidence type="ECO:0000256" key="2">
    <source>
        <dbReference type="ARBA" id="ARBA00004664"/>
    </source>
</evidence>
<evidence type="ECO:0000256" key="5">
    <source>
        <dbReference type="ARBA" id="ARBA00022605"/>
    </source>
</evidence>
<evidence type="ECO:0000256" key="6">
    <source>
        <dbReference type="ARBA" id="ARBA00022822"/>
    </source>
</evidence>
<dbReference type="Pfam" id="PF00697">
    <property type="entry name" value="PRAI"/>
    <property type="match status" value="1"/>
</dbReference>
<dbReference type="SUPFAM" id="SSF51366">
    <property type="entry name" value="Ribulose-phoshate binding barrel"/>
    <property type="match status" value="1"/>
</dbReference>
<organism evidence="12 14">
    <name type="scientific">Hydrogenibacillus schlegelii</name>
    <name type="common">Bacillus schlegelii</name>
    <dbReference type="NCBI Taxonomy" id="1484"/>
    <lineage>
        <taxon>Bacteria</taxon>
        <taxon>Bacillati</taxon>
        <taxon>Bacillota</taxon>
        <taxon>Bacilli</taxon>
        <taxon>Bacillales</taxon>
        <taxon>Bacillales Family X. Incertae Sedis</taxon>
        <taxon>Hydrogenibacillus</taxon>
    </lineage>
</organism>
<dbReference type="PANTHER" id="PTHR42894:SF1">
    <property type="entry name" value="N-(5'-PHOSPHORIBOSYL)ANTHRANILATE ISOMERASE"/>
    <property type="match status" value="1"/>
</dbReference>
<dbReference type="UniPathway" id="UPA00035">
    <property type="reaction ID" value="UER00042"/>
</dbReference>
<evidence type="ECO:0000313" key="12">
    <source>
        <dbReference type="EMBL" id="OAR03724.1"/>
    </source>
</evidence>
<keyword evidence="7 9" id="KW-0057">Aromatic amino acid biosynthesis</keyword>
<dbReference type="Proteomes" id="UP000748108">
    <property type="component" value="Unassembled WGS sequence"/>
</dbReference>
<comment type="caution">
    <text evidence="12">The sequence shown here is derived from an EMBL/GenBank/DDBJ whole genome shotgun (WGS) entry which is preliminary data.</text>
</comment>
<keyword evidence="5 9" id="KW-0028">Amino-acid biosynthesis</keyword>
<dbReference type="STRING" id="1484.SA87_00630"/>
<comment type="catalytic activity">
    <reaction evidence="1 9">
        <text>N-(5-phospho-beta-D-ribosyl)anthranilate = 1-(2-carboxyphenylamino)-1-deoxy-D-ribulose 5-phosphate</text>
        <dbReference type="Rhea" id="RHEA:21540"/>
        <dbReference type="ChEBI" id="CHEBI:18277"/>
        <dbReference type="ChEBI" id="CHEBI:58613"/>
        <dbReference type="EC" id="5.3.1.24"/>
    </reaction>
</comment>
<dbReference type="EMBL" id="PEBV01000025">
    <property type="protein sequence ID" value="PTQ52353.1"/>
    <property type="molecule type" value="Genomic_DNA"/>
</dbReference>
<evidence type="ECO:0000313" key="11">
    <source>
        <dbReference type="EMBL" id="MBT9282793.1"/>
    </source>
</evidence>
<proteinExistence type="inferred from homology"/>
<dbReference type="AlphaFoldDB" id="A0A132MHN4"/>
<dbReference type="CDD" id="cd00405">
    <property type="entry name" value="PRAI"/>
    <property type="match status" value="1"/>
</dbReference>
<dbReference type="OrthoDB" id="9786954at2"/>
<keyword evidence="14" id="KW-1185">Reference proteome</keyword>
<evidence type="ECO:0000256" key="7">
    <source>
        <dbReference type="ARBA" id="ARBA00023141"/>
    </source>
</evidence>
<dbReference type="Proteomes" id="UP000243024">
    <property type="component" value="Unassembled WGS sequence"/>
</dbReference>
<dbReference type="PANTHER" id="PTHR42894">
    <property type="entry name" value="N-(5'-PHOSPHORIBOSYL)ANTHRANILATE ISOMERASE"/>
    <property type="match status" value="1"/>
</dbReference>
<keyword evidence="8 9" id="KW-0413">Isomerase</keyword>
<evidence type="ECO:0000256" key="1">
    <source>
        <dbReference type="ARBA" id="ARBA00001164"/>
    </source>
</evidence>
<dbReference type="InterPro" id="IPR013785">
    <property type="entry name" value="Aldolase_TIM"/>
</dbReference>
<evidence type="ECO:0000313" key="15">
    <source>
        <dbReference type="Proteomes" id="UP000244180"/>
    </source>
</evidence>
<accession>A0A132MHN4</accession>
<evidence type="ECO:0000313" key="13">
    <source>
        <dbReference type="EMBL" id="PTQ52353.1"/>
    </source>
</evidence>
<evidence type="ECO:0000256" key="4">
    <source>
        <dbReference type="ARBA" id="ARBA00022272"/>
    </source>
</evidence>
<dbReference type="GO" id="GO:0000162">
    <property type="term" value="P:L-tryptophan biosynthetic process"/>
    <property type="evidence" value="ECO:0007669"/>
    <property type="project" value="UniProtKB-UniRule"/>
</dbReference>
<keyword evidence="6 9" id="KW-0822">Tryptophan biosynthesis</keyword>
<comment type="similarity">
    <text evidence="9">Belongs to the TrpF family.</text>
</comment>
<dbReference type="EMBL" id="JAHHQF010000070">
    <property type="protein sequence ID" value="MBT9282793.1"/>
    <property type="molecule type" value="Genomic_DNA"/>
</dbReference>
<dbReference type="EC" id="5.3.1.24" evidence="3 9"/>
<gene>
    <name evidence="9" type="primary">trpF</name>
    <name evidence="13" type="ORF">HSCHL_0404</name>
    <name evidence="11" type="ORF">KM312_09165</name>
    <name evidence="12" type="ORF">SA87_00630</name>
</gene>
<protein>
    <recommendedName>
        <fullName evidence="4 9">N-(5'-phosphoribosyl)anthranilate isomerase</fullName>
        <shortName evidence="9">PRAI</shortName>
        <ecNumber evidence="3 9">5.3.1.24</ecNumber>
    </recommendedName>
</protein>
<reference evidence="13 15" key="2">
    <citation type="submission" date="2017-08" db="EMBL/GenBank/DDBJ databases">
        <title>Burning lignite coal seam in the remote Altai Mountains harbors a hydrogen-driven thermophilic microbial community.</title>
        <authorList>
            <person name="Kadnikov V.V."/>
            <person name="Mardanov A.V."/>
            <person name="Ivasenko D."/>
            <person name="Beletsky A.V."/>
            <person name="Karnachuk O.V."/>
            <person name="Ravin N.V."/>
        </authorList>
    </citation>
    <scope>NUCLEOTIDE SEQUENCE [LARGE SCALE GENOMIC DNA]</scope>
    <source>
        <strain evidence="13">AL33</strain>
    </source>
</reference>
<comment type="pathway">
    <text evidence="2 9">Amino-acid biosynthesis; L-tryptophan biosynthesis; L-tryptophan from chorismate: step 3/5.</text>
</comment>
<dbReference type="RefSeq" id="WP_066202517.1">
    <property type="nucleotide sequence ID" value="NZ_CBCSAS010000005.1"/>
</dbReference>
<dbReference type="Proteomes" id="UP000244180">
    <property type="component" value="Unassembled WGS sequence"/>
</dbReference>
<feature type="domain" description="N-(5'phosphoribosyl) anthranilate isomerase (PRAI)" evidence="10">
    <location>
        <begin position="7"/>
        <end position="212"/>
    </location>
</feature>
<reference evidence="11" key="3">
    <citation type="journal article" date="2021" name="Microbiology">
        <title>Metagenomic Analysis of the Microbial Community in the Underground Coal Fire Area (Kemerovo Region, Russia) Revealed Predominance of Thermophilic Members of the Phyla Deinococcus-thermus, Aquificae, and Firmicutes.</title>
        <authorList>
            <person name="Kadnikov V."/>
            <person name="Mardanov A.V."/>
            <person name="Beletsky A.V."/>
            <person name="Karnachuk O.V."/>
            <person name="Ravin N.V."/>
        </authorList>
    </citation>
    <scope>NUCLEOTIDE SEQUENCE</scope>
    <source>
        <strain evidence="11">RBS10-49</strain>
    </source>
</reference>